<proteinExistence type="predicted"/>
<dbReference type="EMBL" id="CADCVG010000018">
    <property type="protein sequence ID" value="CAA9445649.1"/>
    <property type="molecule type" value="Genomic_DNA"/>
</dbReference>
<sequence length="45" mass="5148">MVSTVTRSTVVILWSTYLNLNLRVMVLIEVRVAAFGAESPWLRVR</sequence>
<accession>A0A6J4QNA6</accession>
<dbReference type="AlphaFoldDB" id="A0A6J4QNA6"/>
<organism evidence="1">
    <name type="scientific">uncultured Rubrobacteraceae bacterium</name>
    <dbReference type="NCBI Taxonomy" id="349277"/>
    <lineage>
        <taxon>Bacteria</taxon>
        <taxon>Bacillati</taxon>
        <taxon>Actinomycetota</taxon>
        <taxon>Rubrobacteria</taxon>
        <taxon>Rubrobacterales</taxon>
        <taxon>Rubrobacteraceae</taxon>
        <taxon>environmental samples</taxon>
    </lineage>
</organism>
<evidence type="ECO:0000313" key="1">
    <source>
        <dbReference type="EMBL" id="CAA9445649.1"/>
    </source>
</evidence>
<protein>
    <submittedName>
        <fullName evidence="1">Uncharacterized protein</fullName>
    </submittedName>
</protein>
<reference evidence="1" key="1">
    <citation type="submission" date="2020-02" db="EMBL/GenBank/DDBJ databases">
        <authorList>
            <person name="Meier V. D."/>
        </authorList>
    </citation>
    <scope>NUCLEOTIDE SEQUENCE</scope>
    <source>
        <strain evidence="1">AVDCRST_MAG14</strain>
    </source>
</reference>
<gene>
    <name evidence="1" type="ORF">AVDCRST_MAG14-387</name>
</gene>
<name>A0A6J4QNA6_9ACTN</name>